<dbReference type="AlphaFoldDB" id="X1N5C0"/>
<reference evidence="1" key="1">
    <citation type="journal article" date="2014" name="Front. Microbiol.">
        <title>High frequency of phylogenetically diverse reductive dehalogenase-homologous genes in deep subseafloor sedimentary metagenomes.</title>
        <authorList>
            <person name="Kawai M."/>
            <person name="Futagami T."/>
            <person name="Toyoda A."/>
            <person name="Takaki Y."/>
            <person name="Nishi S."/>
            <person name="Hori S."/>
            <person name="Arai W."/>
            <person name="Tsubouchi T."/>
            <person name="Morono Y."/>
            <person name="Uchiyama I."/>
            <person name="Ito T."/>
            <person name="Fujiyama A."/>
            <person name="Inagaki F."/>
            <person name="Takami H."/>
        </authorList>
    </citation>
    <scope>NUCLEOTIDE SEQUENCE</scope>
    <source>
        <strain evidence="1">Expedition CK06-06</strain>
    </source>
</reference>
<sequence>MLDKLSQDLPRIVSLRFQIELNDYYEIFLRRSAMNLEHKPTHLFFGSTLVDYKYFQSRLRISDNKQILALLFKSQLGSKLLPIMPVKIKGLLLTNSSNGTVDFVMPTQRIATLKEWLTKLKEKENIDFDILADIYKKT</sequence>
<accession>X1N5C0</accession>
<evidence type="ECO:0000313" key="1">
    <source>
        <dbReference type="EMBL" id="GAI25436.1"/>
    </source>
</evidence>
<name>X1N5C0_9ZZZZ</name>
<comment type="caution">
    <text evidence="1">The sequence shown here is derived from an EMBL/GenBank/DDBJ whole genome shotgun (WGS) entry which is preliminary data.</text>
</comment>
<proteinExistence type="predicted"/>
<dbReference type="EMBL" id="BARV01016306">
    <property type="protein sequence ID" value="GAI25436.1"/>
    <property type="molecule type" value="Genomic_DNA"/>
</dbReference>
<gene>
    <name evidence="1" type="ORF">S06H3_28006</name>
</gene>
<organism evidence="1">
    <name type="scientific">marine sediment metagenome</name>
    <dbReference type="NCBI Taxonomy" id="412755"/>
    <lineage>
        <taxon>unclassified sequences</taxon>
        <taxon>metagenomes</taxon>
        <taxon>ecological metagenomes</taxon>
    </lineage>
</organism>
<feature type="non-terminal residue" evidence="1">
    <location>
        <position position="138"/>
    </location>
</feature>
<protein>
    <submittedName>
        <fullName evidence="1">Uncharacterized protein</fullName>
    </submittedName>
</protein>